<evidence type="ECO:0000313" key="3">
    <source>
        <dbReference type="Proteomes" id="UP001152484"/>
    </source>
</evidence>
<proteinExistence type="predicted"/>
<accession>A0A9P1E8P0</accession>
<name>A0A9P1E8P0_CUSEU</name>
<evidence type="ECO:0000256" key="1">
    <source>
        <dbReference type="SAM" id="MobiDB-lite"/>
    </source>
</evidence>
<evidence type="ECO:0000313" key="2">
    <source>
        <dbReference type="EMBL" id="CAH9087052.1"/>
    </source>
</evidence>
<protein>
    <submittedName>
        <fullName evidence="2">Uncharacterized protein</fullName>
    </submittedName>
</protein>
<comment type="caution">
    <text evidence="2">The sequence shown here is derived from an EMBL/GenBank/DDBJ whole genome shotgun (WGS) entry which is preliminary data.</text>
</comment>
<organism evidence="2 3">
    <name type="scientific">Cuscuta europaea</name>
    <name type="common">European dodder</name>
    <dbReference type="NCBI Taxonomy" id="41803"/>
    <lineage>
        <taxon>Eukaryota</taxon>
        <taxon>Viridiplantae</taxon>
        <taxon>Streptophyta</taxon>
        <taxon>Embryophyta</taxon>
        <taxon>Tracheophyta</taxon>
        <taxon>Spermatophyta</taxon>
        <taxon>Magnoliopsida</taxon>
        <taxon>eudicotyledons</taxon>
        <taxon>Gunneridae</taxon>
        <taxon>Pentapetalae</taxon>
        <taxon>asterids</taxon>
        <taxon>lamiids</taxon>
        <taxon>Solanales</taxon>
        <taxon>Convolvulaceae</taxon>
        <taxon>Cuscuteae</taxon>
        <taxon>Cuscuta</taxon>
        <taxon>Cuscuta subgen. Cuscuta</taxon>
    </lineage>
</organism>
<feature type="region of interest" description="Disordered" evidence="1">
    <location>
        <begin position="126"/>
        <end position="145"/>
    </location>
</feature>
<dbReference type="EMBL" id="CAMAPE010000019">
    <property type="protein sequence ID" value="CAH9087052.1"/>
    <property type="molecule type" value="Genomic_DNA"/>
</dbReference>
<dbReference type="Proteomes" id="UP001152484">
    <property type="component" value="Unassembled WGS sequence"/>
</dbReference>
<keyword evidence="3" id="KW-1185">Reference proteome</keyword>
<sequence>MELMLQVMARVAALEWGWKDEVARSRGGTDMRQGQEQGRGIWLGLEIVAGREGESCKIGESGEWREGLRGGGGLRRGFGDGEGRMGVVTAVVSDCAGLDVVGIGQTEAWVGVRWFNGRANRANHWPGEGGDSHGTGVALTRRRCR</sequence>
<gene>
    <name evidence="2" type="ORF">CEURO_LOCUS9893</name>
</gene>
<dbReference type="AlphaFoldDB" id="A0A9P1E8P0"/>
<reference evidence="2" key="1">
    <citation type="submission" date="2022-07" db="EMBL/GenBank/DDBJ databases">
        <authorList>
            <person name="Macas J."/>
            <person name="Novak P."/>
            <person name="Neumann P."/>
        </authorList>
    </citation>
    <scope>NUCLEOTIDE SEQUENCE</scope>
</reference>